<dbReference type="InterPro" id="IPR038488">
    <property type="entry name" value="Integrase_DNA-bd_sf"/>
</dbReference>
<dbReference type="Pfam" id="PF22022">
    <property type="entry name" value="Phage_int_M"/>
    <property type="match status" value="1"/>
</dbReference>
<dbReference type="Gene3D" id="1.10.150.130">
    <property type="match status" value="1"/>
</dbReference>
<evidence type="ECO:0000256" key="3">
    <source>
        <dbReference type="ARBA" id="ARBA00023125"/>
    </source>
</evidence>
<keyword evidence="8" id="KW-1185">Reference proteome</keyword>
<evidence type="ECO:0000313" key="7">
    <source>
        <dbReference type="EMBL" id="AER57032.1"/>
    </source>
</evidence>
<dbReference type="InterPro" id="IPR002104">
    <property type="entry name" value="Integrase_catalytic"/>
</dbReference>
<dbReference type="InterPro" id="IPR050808">
    <property type="entry name" value="Phage_Integrase"/>
</dbReference>
<dbReference type="RefSeq" id="WP_014161205.1">
    <property type="nucleotide sequence ID" value="NC_016147.2"/>
</dbReference>
<keyword evidence="2" id="KW-0229">DNA integration</keyword>
<evidence type="ECO:0000256" key="4">
    <source>
        <dbReference type="ARBA" id="ARBA00023172"/>
    </source>
</evidence>
<proteinExistence type="inferred from homology"/>
<evidence type="ECO:0000256" key="5">
    <source>
        <dbReference type="SAM" id="MobiDB-lite"/>
    </source>
</evidence>
<evidence type="ECO:0000259" key="6">
    <source>
        <dbReference type="PROSITE" id="PS51898"/>
    </source>
</evidence>
<dbReference type="GO" id="GO:0003677">
    <property type="term" value="F:DNA binding"/>
    <property type="evidence" value="ECO:0007669"/>
    <property type="project" value="UniProtKB-KW"/>
</dbReference>
<dbReference type="PANTHER" id="PTHR30629:SF2">
    <property type="entry name" value="PROPHAGE INTEGRASE INTS-RELATED"/>
    <property type="match status" value="1"/>
</dbReference>
<organism evidence="7 8">
    <name type="scientific">Pseudoxanthomonas spadix (strain BD-a59)</name>
    <dbReference type="NCBI Taxonomy" id="1045855"/>
    <lineage>
        <taxon>Bacteria</taxon>
        <taxon>Pseudomonadati</taxon>
        <taxon>Pseudomonadota</taxon>
        <taxon>Gammaproteobacteria</taxon>
        <taxon>Lysobacterales</taxon>
        <taxon>Lysobacteraceae</taxon>
        <taxon>Pseudoxanthomonas</taxon>
    </lineage>
</organism>
<dbReference type="CDD" id="cd00801">
    <property type="entry name" value="INT_P4_C"/>
    <property type="match status" value="1"/>
</dbReference>
<reference evidence="7 8" key="1">
    <citation type="journal article" date="2012" name="J. Bacteriol.">
        <title>Complete Genome Sequence of the BTEX-Degrading Bacterium Pseudoxanthomonas spadix BD-a59.</title>
        <authorList>
            <person name="Lee S.H."/>
            <person name="Jin H.M."/>
            <person name="Lee H.J."/>
            <person name="Kim J.M."/>
            <person name="Jeon C.O."/>
        </authorList>
    </citation>
    <scope>NUCLEOTIDE SEQUENCE [LARGE SCALE GENOMIC DNA]</scope>
    <source>
        <strain evidence="7 8">BD-a59</strain>
    </source>
</reference>
<keyword evidence="3" id="KW-0238">DNA-binding</keyword>
<dbReference type="InterPro" id="IPR011010">
    <property type="entry name" value="DNA_brk_join_enz"/>
</dbReference>
<dbReference type="eggNOG" id="COG0582">
    <property type="taxonomic scope" value="Bacteria"/>
</dbReference>
<dbReference type="PROSITE" id="PS51898">
    <property type="entry name" value="TYR_RECOMBINASE"/>
    <property type="match status" value="1"/>
</dbReference>
<evidence type="ECO:0000313" key="8">
    <source>
        <dbReference type="Proteomes" id="UP000005870"/>
    </source>
</evidence>
<dbReference type="GO" id="GO:0015074">
    <property type="term" value="P:DNA integration"/>
    <property type="evidence" value="ECO:0007669"/>
    <property type="project" value="UniProtKB-KW"/>
</dbReference>
<gene>
    <name evidence="7" type="ordered locus">DSC_11940</name>
</gene>
<feature type="domain" description="Tyr recombinase" evidence="6">
    <location>
        <begin position="214"/>
        <end position="394"/>
    </location>
</feature>
<evidence type="ECO:0000256" key="1">
    <source>
        <dbReference type="ARBA" id="ARBA00008857"/>
    </source>
</evidence>
<dbReference type="AlphaFoldDB" id="G7UQW0"/>
<keyword evidence="4" id="KW-0233">DNA recombination</keyword>
<comment type="similarity">
    <text evidence="1">Belongs to the 'phage' integrase family.</text>
</comment>
<dbReference type="InterPro" id="IPR025166">
    <property type="entry name" value="Integrase_DNA_bind_dom"/>
</dbReference>
<dbReference type="InterPro" id="IPR013762">
    <property type="entry name" value="Integrase-like_cat_sf"/>
</dbReference>
<dbReference type="GO" id="GO:0006310">
    <property type="term" value="P:DNA recombination"/>
    <property type="evidence" value="ECO:0007669"/>
    <property type="project" value="UniProtKB-KW"/>
</dbReference>
<dbReference type="Gene3D" id="1.10.443.10">
    <property type="entry name" value="Intergrase catalytic core"/>
    <property type="match status" value="1"/>
</dbReference>
<dbReference type="Pfam" id="PF00589">
    <property type="entry name" value="Phage_integrase"/>
    <property type="match status" value="1"/>
</dbReference>
<name>G7UQW0_PSEUP</name>
<dbReference type="STRING" id="1045855.DSC_11940"/>
<dbReference type="Gene3D" id="3.30.160.390">
    <property type="entry name" value="Integrase, DNA-binding domain"/>
    <property type="match status" value="1"/>
</dbReference>
<accession>G7UQW0</accession>
<dbReference type="PANTHER" id="PTHR30629">
    <property type="entry name" value="PROPHAGE INTEGRASE"/>
    <property type="match status" value="1"/>
</dbReference>
<dbReference type="InterPro" id="IPR010998">
    <property type="entry name" value="Integrase_recombinase_N"/>
</dbReference>
<dbReference type="SUPFAM" id="SSF56349">
    <property type="entry name" value="DNA breaking-rejoining enzymes"/>
    <property type="match status" value="1"/>
</dbReference>
<protein>
    <submittedName>
        <fullName evidence="7">Integrase</fullName>
    </submittedName>
</protein>
<dbReference type="Proteomes" id="UP000005870">
    <property type="component" value="Chromosome"/>
</dbReference>
<sequence length="417" mass="46174">MGRRGMPLITDAKARSTGCGGQAVPHGGVTGLTLLPSATQKGQGKWVLRFVSPVTGKRRNAGLGSYPQVGIASAGRLAREMREQIAAGRDPLETKAANRAKPKTPTFQEAAEQLHGELKPGWKNPKHAQQWLNTLADYAFPRVGSLPIDEIQPRHIADVLRPIWLEKAETASRVKQRLHAVMAWGWAHGFNQANPVGVVTHLLPLQPGKAVRQEHQPAMPWATVPSFVQTELAGAGDLEVTRIALLFLILNASRSGEVRGMTWNEVNLRVKQWTIPAARMKAKQAHRVPLSDQSVELLKRLEGLHVELVFPSVQARSIMSDMTLTALLRRVNAASDTPGRVATAHGFRSSFRDWCSEKGYARDLAERALAHTVKDKVEAAYHRTDLLEQRRPMMQAWSDFVHPFAKKPKRDASPHDF</sequence>
<evidence type="ECO:0000256" key="2">
    <source>
        <dbReference type="ARBA" id="ARBA00022908"/>
    </source>
</evidence>
<dbReference type="EMBL" id="CP003093">
    <property type="protein sequence ID" value="AER57032.1"/>
    <property type="molecule type" value="Genomic_DNA"/>
</dbReference>
<feature type="region of interest" description="Disordered" evidence="5">
    <location>
        <begin position="1"/>
        <end position="20"/>
    </location>
</feature>
<dbReference type="HOGENOM" id="CLU_027562_0_2_6"/>
<dbReference type="KEGG" id="psd:DSC_11940"/>
<dbReference type="InterPro" id="IPR053876">
    <property type="entry name" value="Phage_int_M"/>
</dbReference>
<dbReference type="Pfam" id="PF13356">
    <property type="entry name" value="Arm-DNA-bind_3"/>
    <property type="match status" value="1"/>
</dbReference>